<evidence type="ECO:0000313" key="2">
    <source>
        <dbReference type="WBParaSite" id="nRc.2.0.1.t38554-RA"/>
    </source>
</evidence>
<name>A0A915KI99_ROMCU</name>
<organism evidence="1 2">
    <name type="scientific">Romanomermis culicivorax</name>
    <name type="common">Nematode worm</name>
    <dbReference type="NCBI Taxonomy" id="13658"/>
    <lineage>
        <taxon>Eukaryota</taxon>
        <taxon>Metazoa</taxon>
        <taxon>Ecdysozoa</taxon>
        <taxon>Nematoda</taxon>
        <taxon>Enoplea</taxon>
        <taxon>Dorylaimia</taxon>
        <taxon>Mermithida</taxon>
        <taxon>Mermithoidea</taxon>
        <taxon>Mermithidae</taxon>
        <taxon>Romanomermis</taxon>
    </lineage>
</organism>
<accession>A0A915KI99</accession>
<protein>
    <submittedName>
        <fullName evidence="2">Uncharacterized protein</fullName>
    </submittedName>
</protein>
<dbReference type="Proteomes" id="UP000887565">
    <property type="component" value="Unplaced"/>
</dbReference>
<dbReference type="WBParaSite" id="nRc.2.0.1.t38554-RA">
    <property type="protein sequence ID" value="nRc.2.0.1.t38554-RA"/>
    <property type="gene ID" value="nRc.2.0.1.g38554"/>
</dbReference>
<sequence>MNRGRYELKCWFDWVRPCRTSQAEAGLYPINKILRDHRKKVKKTMKIPRER</sequence>
<reference evidence="2" key="1">
    <citation type="submission" date="2022-11" db="UniProtKB">
        <authorList>
            <consortium name="WormBaseParasite"/>
        </authorList>
    </citation>
    <scope>IDENTIFICATION</scope>
</reference>
<dbReference type="AlphaFoldDB" id="A0A915KI99"/>
<proteinExistence type="predicted"/>
<evidence type="ECO:0000313" key="1">
    <source>
        <dbReference type="Proteomes" id="UP000887565"/>
    </source>
</evidence>
<keyword evidence="1" id="KW-1185">Reference proteome</keyword>